<dbReference type="Proteomes" id="UP001054945">
    <property type="component" value="Unassembled WGS sequence"/>
</dbReference>
<accession>A0AAV4Y4Y4</accession>
<proteinExistence type="predicted"/>
<gene>
    <name evidence="1" type="ORF">CEXT_535241</name>
</gene>
<name>A0AAV4Y4Y4_CAEEX</name>
<dbReference type="EMBL" id="BPLR01001435">
    <property type="protein sequence ID" value="GIZ02307.1"/>
    <property type="molecule type" value="Genomic_DNA"/>
</dbReference>
<protein>
    <submittedName>
        <fullName evidence="1">Uncharacterized protein</fullName>
    </submittedName>
</protein>
<evidence type="ECO:0000313" key="1">
    <source>
        <dbReference type="EMBL" id="GIZ02307.1"/>
    </source>
</evidence>
<dbReference type="AlphaFoldDB" id="A0AAV4Y4Y4"/>
<reference evidence="1 2" key="1">
    <citation type="submission" date="2021-06" db="EMBL/GenBank/DDBJ databases">
        <title>Caerostris extrusa draft genome.</title>
        <authorList>
            <person name="Kono N."/>
            <person name="Arakawa K."/>
        </authorList>
    </citation>
    <scope>NUCLEOTIDE SEQUENCE [LARGE SCALE GENOMIC DNA]</scope>
</reference>
<evidence type="ECO:0000313" key="2">
    <source>
        <dbReference type="Proteomes" id="UP001054945"/>
    </source>
</evidence>
<organism evidence="1 2">
    <name type="scientific">Caerostris extrusa</name>
    <name type="common">Bark spider</name>
    <name type="synonym">Caerostris bankana</name>
    <dbReference type="NCBI Taxonomy" id="172846"/>
    <lineage>
        <taxon>Eukaryota</taxon>
        <taxon>Metazoa</taxon>
        <taxon>Ecdysozoa</taxon>
        <taxon>Arthropoda</taxon>
        <taxon>Chelicerata</taxon>
        <taxon>Arachnida</taxon>
        <taxon>Araneae</taxon>
        <taxon>Araneomorphae</taxon>
        <taxon>Entelegynae</taxon>
        <taxon>Araneoidea</taxon>
        <taxon>Araneidae</taxon>
        <taxon>Caerostris</taxon>
    </lineage>
</organism>
<sequence length="106" mass="12094">MSAFKSDFLIRANLLRLPLPNGVRDQGWHHISQLDCMCNETTDLLAKEGTSDVPISNDSMTFSEICSKIKTSNQQLWKILQFSPSRPSWCNYHQGLTTTLSRPEHQ</sequence>
<comment type="caution">
    <text evidence="1">The sequence shown here is derived from an EMBL/GenBank/DDBJ whole genome shotgun (WGS) entry which is preliminary data.</text>
</comment>
<keyword evidence="2" id="KW-1185">Reference proteome</keyword>